<dbReference type="InterPro" id="IPR013325">
    <property type="entry name" value="RNA_pol_sigma_r2"/>
</dbReference>
<evidence type="ECO:0000259" key="8">
    <source>
        <dbReference type="Pfam" id="PF08281"/>
    </source>
</evidence>
<dbReference type="SUPFAM" id="SSF88946">
    <property type="entry name" value="Sigma2 domain of RNA polymerase sigma factors"/>
    <property type="match status" value="1"/>
</dbReference>
<evidence type="ECO:0000256" key="5">
    <source>
        <dbReference type="ARBA" id="ARBA00023163"/>
    </source>
</evidence>
<evidence type="ECO:0000256" key="6">
    <source>
        <dbReference type="RuleBase" id="RU000716"/>
    </source>
</evidence>
<keyword evidence="5 6" id="KW-0804">Transcription</keyword>
<dbReference type="InterPro" id="IPR013249">
    <property type="entry name" value="RNA_pol_sigma70_r4_t2"/>
</dbReference>
<dbReference type="InterPro" id="IPR007627">
    <property type="entry name" value="RNA_pol_sigma70_r2"/>
</dbReference>
<dbReference type="EMBL" id="JBEPLU010000001">
    <property type="protein sequence ID" value="MET3525074.1"/>
    <property type="molecule type" value="Genomic_DNA"/>
</dbReference>
<dbReference type="InterPro" id="IPR036388">
    <property type="entry name" value="WH-like_DNA-bd_sf"/>
</dbReference>
<dbReference type="InterPro" id="IPR000838">
    <property type="entry name" value="RNA_pol_sigma70_ECF_CS"/>
</dbReference>
<keyword evidence="4 6" id="KW-0238">DNA-binding</keyword>
<evidence type="ECO:0000256" key="1">
    <source>
        <dbReference type="ARBA" id="ARBA00010641"/>
    </source>
</evidence>
<evidence type="ECO:0000313" key="9">
    <source>
        <dbReference type="EMBL" id="MET3525074.1"/>
    </source>
</evidence>
<evidence type="ECO:0000256" key="4">
    <source>
        <dbReference type="ARBA" id="ARBA00023125"/>
    </source>
</evidence>
<dbReference type="InterPro" id="IPR014284">
    <property type="entry name" value="RNA_pol_sigma-70_dom"/>
</dbReference>
<dbReference type="InterPro" id="IPR013324">
    <property type="entry name" value="RNA_pol_sigma_r3/r4-like"/>
</dbReference>
<keyword evidence="2 6" id="KW-0805">Transcription regulation</keyword>
<dbReference type="NCBIfam" id="NF008888">
    <property type="entry name" value="PRK11922.1"/>
    <property type="match status" value="1"/>
</dbReference>
<evidence type="ECO:0000259" key="7">
    <source>
        <dbReference type="Pfam" id="PF04542"/>
    </source>
</evidence>
<dbReference type="InterPro" id="IPR039425">
    <property type="entry name" value="RNA_pol_sigma-70-like"/>
</dbReference>
<keyword evidence="10" id="KW-1185">Reference proteome</keyword>
<organism evidence="9 10">
    <name type="scientific">Phenylobacterium koreense</name>
    <dbReference type="NCBI Taxonomy" id="266125"/>
    <lineage>
        <taxon>Bacteria</taxon>
        <taxon>Pseudomonadati</taxon>
        <taxon>Pseudomonadota</taxon>
        <taxon>Alphaproteobacteria</taxon>
        <taxon>Caulobacterales</taxon>
        <taxon>Caulobacteraceae</taxon>
        <taxon>Phenylobacterium</taxon>
    </lineage>
</organism>
<evidence type="ECO:0000256" key="2">
    <source>
        <dbReference type="ARBA" id="ARBA00023015"/>
    </source>
</evidence>
<feature type="domain" description="RNA polymerase sigma factor 70 region 4 type 2" evidence="8">
    <location>
        <begin position="141"/>
        <end position="193"/>
    </location>
</feature>
<feature type="domain" description="RNA polymerase sigma-70 region 2" evidence="7">
    <location>
        <begin position="35"/>
        <end position="101"/>
    </location>
</feature>
<dbReference type="PANTHER" id="PTHR43133:SF51">
    <property type="entry name" value="RNA POLYMERASE SIGMA FACTOR"/>
    <property type="match status" value="1"/>
</dbReference>
<comment type="caution">
    <text evidence="9">The sequence shown here is derived from an EMBL/GenBank/DDBJ whole genome shotgun (WGS) entry which is preliminary data.</text>
</comment>
<dbReference type="Pfam" id="PF04542">
    <property type="entry name" value="Sigma70_r2"/>
    <property type="match status" value="1"/>
</dbReference>
<dbReference type="SUPFAM" id="SSF88659">
    <property type="entry name" value="Sigma3 and sigma4 domains of RNA polymerase sigma factors"/>
    <property type="match status" value="1"/>
</dbReference>
<evidence type="ECO:0000256" key="3">
    <source>
        <dbReference type="ARBA" id="ARBA00023082"/>
    </source>
</evidence>
<sequence length="231" mass="25238">MNAAIPHPDCSDLSDAELARRFGARDPAAVRAITQRHNQRLFRAAWAVLRNHAEAEDVVQTTYVRAFAAIESFEGRASLSTWLTRIALNEALGRARAARRRRARLDADSVTDLDQYREKLMQGSKAQDGPETAAAVKQVSRLLEAAIAGLPTEFRLVFVMQQVEGLSIEEIAQTLGILPATAKTRLVRARRRLQQALEADLKDSLAGAFPFAGADCAALTERTVAAICGDD</sequence>
<proteinExistence type="inferred from homology"/>
<dbReference type="Gene3D" id="1.10.1740.10">
    <property type="match status" value="1"/>
</dbReference>
<comment type="similarity">
    <text evidence="1 6">Belongs to the sigma-70 factor family. ECF subfamily.</text>
</comment>
<dbReference type="Pfam" id="PF08281">
    <property type="entry name" value="Sigma70_r4_2"/>
    <property type="match status" value="1"/>
</dbReference>
<keyword evidence="3 6" id="KW-0731">Sigma factor</keyword>
<dbReference type="Gene3D" id="1.10.10.10">
    <property type="entry name" value="Winged helix-like DNA-binding domain superfamily/Winged helix DNA-binding domain"/>
    <property type="match status" value="1"/>
</dbReference>
<name>A0ABV2EDH2_9CAUL</name>
<accession>A0ABV2EDH2</accession>
<dbReference type="PROSITE" id="PS01063">
    <property type="entry name" value="SIGMA70_ECF"/>
    <property type="match status" value="1"/>
</dbReference>
<reference evidence="9 10" key="1">
    <citation type="submission" date="2024-06" db="EMBL/GenBank/DDBJ databases">
        <title>Genomic Encyclopedia of Type Strains, Phase IV (KMG-IV): sequencing the most valuable type-strain genomes for metagenomic binning, comparative biology and taxonomic classification.</title>
        <authorList>
            <person name="Goeker M."/>
        </authorList>
    </citation>
    <scope>NUCLEOTIDE SEQUENCE [LARGE SCALE GENOMIC DNA]</scope>
    <source>
        <strain evidence="9 10">DSM 17809</strain>
    </source>
</reference>
<dbReference type="CDD" id="cd06171">
    <property type="entry name" value="Sigma70_r4"/>
    <property type="match status" value="1"/>
</dbReference>
<gene>
    <name evidence="9" type="ORF">ABID41_000169</name>
</gene>
<protein>
    <recommendedName>
        <fullName evidence="6">RNA polymerase sigma factor</fullName>
    </recommendedName>
</protein>
<evidence type="ECO:0000313" key="10">
    <source>
        <dbReference type="Proteomes" id="UP001549110"/>
    </source>
</evidence>
<dbReference type="RefSeq" id="WP_354296982.1">
    <property type="nucleotide sequence ID" value="NZ_JBEPLU010000001.1"/>
</dbReference>
<dbReference type="NCBIfam" id="TIGR02937">
    <property type="entry name" value="sigma70-ECF"/>
    <property type="match status" value="1"/>
</dbReference>
<dbReference type="Proteomes" id="UP001549110">
    <property type="component" value="Unassembled WGS sequence"/>
</dbReference>
<dbReference type="PANTHER" id="PTHR43133">
    <property type="entry name" value="RNA POLYMERASE ECF-TYPE SIGMA FACTO"/>
    <property type="match status" value="1"/>
</dbReference>